<reference evidence="1 2" key="1">
    <citation type="journal article" date="2014" name="Genome Biol. Evol.">
        <title>The genome of the myxosporean Thelohanellus kitauei shows adaptations to nutrient acquisition within its fish host.</title>
        <authorList>
            <person name="Yang Y."/>
            <person name="Xiong J."/>
            <person name="Zhou Z."/>
            <person name="Huo F."/>
            <person name="Miao W."/>
            <person name="Ran C."/>
            <person name="Liu Y."/>
            <person name="Zhang J."/>
            <person name="Feng J."/>
            <person name="Wang M."/>
            <person name="Wang M."/>
            <person name="Wang L."/>
            <person name="Yao B."/>
        </authorList>
    </citation>
    <scope>NUCLEOTIDE SEQUENCE [LARGE SCALE GENOMIC DNA]</scope>
    <source>
        <strain evidence="1">Wuqing</strain>
    </source>
</reference>
<name>A0A0C2JTN9_THEKT</name>
<comment type="caution">
    <text evidence="1">The sequence shown here is derived from an EMBL/GenBank/DDBJ whole genome shotgun (WGS) entry which is preliminary data.</text>
</comment>
<keyword evidence="2" id="KW-1185">Reference proteome</keyword>
<proteinExistence type="predicted"/>
<gene>
    <name evidence="1" type="ORF">RF11_10541</name>
</gene>
<protein>
    <submittedName>
        <fullName evidence="1">Uncharacterized protein</fullName>
    </submittedName>
</protein>
<dbReference type="Proteomes" id="UP000031668">
    <property type="component" value="Unassembled WGS sequence"/>
</dbReference>
<sequence length="114" mass="13300">MSSWNCFTTPPTAVSFKQTRATVFEVVSKLHDLRCVGDESEENISICVRHSMEEERYYDVRYGDRGNLVSDKNRLFKVCKKALFSQFAKKLAKMLFVVLFRVAEDENIIMVDEY</sequence>
<dbReference type="AlphaFoldDB" id="A0A0C2JTN9"/>
<evidence type="ECO:0000313" key="2">
    <source>
        <dbReference type="Proteomes" id="UP000031668"/>
    </source>
</evidence>
<dbReference type="EMBL" id="JWZT01001106">
    <property type="protein sequence ID" value="KII72763.1"/>
    <property type="molecule type" value="Genomic_DNA"/>
</dbReference>
<organism evidence="1 2">
    <name type="scientific">Thelohanellus kitauei</name>
    <name type="common">Myxosporean</name>
    <dbReference type="NCBI Taxonomy" id="669202"/>
    <lineage>
        <taxon>Eukaryota</taxon>
        <taxon>Metazoa</taxon>
        <taxon>Cnidaria</taxon>
        <taxon>Myxozoa</taxon>
        <taxon>Myxosporea</taxon>
        <taxon>Bivalvulida</taxon>
        <taxon>Platysporina</taxon>
        <taxon>Myxobolidae</taxon>
        <taxon>Thelohanellus</taxon>
    </lineage>
</organism>
<evidence type="ECO:0000313" key="1">
    <source>
        <dbReference type="EMBL" id="KII72763.1"/>
    </source>
</evidence>
<accession>A0A0C2JTN9</accession>